<protein>
    <submittedName>
        <fullName evidence="2">Uncharacterized protein</fullName>
    </submittedName>
</protein>
<name>A0ABP0IJ38_9DINO</name>
<gene>
    <name evidence="2" type="ORF">CCMP2556_LOCUS6628</name>
</gene>
<dbReference type="Proteomes" id="UP001642484">
    <property type="component" value="Unassembled WGS sequence"/>
</dbReference>
<feature type="compositionally biased region" description="Acidic residues" evidence="1">
    <location>
        <begin position="140"/>
        <end position="155"/>
    </location>
</feature>
<proteinExistence type="predicted"/>
<evidence type="ECO:0000313" key="2">
    <source>
        <dbReference type="EMBL" id="CAK9001856.1"/>
    </source>
</evidence>
<dbReference type="EMBL" id="CAXAMN010002891">
    <property type="protein sequence ID" value="CAK9001856.1"/>
    <property type="molecule type" value="Genomic_DNA"/>
</dbReference>
<evidence type="ECO:0000313" key="3">
    <source>
        <dbReference type="Proteomes" id="UP001642484"/>
    </source>
</evidence>
<organism evidence="2 3">
    <name type="scientific">Durusdinium trenchii</name>
    <dbReference type="NCBI Taxonomy" id="1381693"/>
    <lineage>
        <taxon>Eukaryota</taxon>
        <taxon>Sar</taxon>
        <taxon>Alveolata</taxon>
        <taxon>Dinophyceae</taxon>
        <taxon>Suessiales</taxon>
        <taxon>Symbiodiniaceae</taxon>
        <taxon>Durusdinium</taxon>
    </lineage>
</organism>
<feature type="region of interest" description="Disordered" evidence="1">
    <location>
        <begin position="140"/>
        <end position="182"/>
    </location>
</feature>
<reference evidence="2 3" key="1">
    <citation type="submission" date="2024-02" db="EMBL/GenBank/DDBJ databases">
        <authorList>
            <person name="Chen Y."/>
            <person name="Shah S."/>
            <person name="Dougan E. K."/>
            <person name="Thang M."/>
            <person name="Chan C."/>
        </authorList>
    </citation>
    <scope>NUCLEOTIDE SEQUENCE [LARGE SCALE GENOMIC DNA]</scope>
</reference>
<sequence>MALQADEGPEYEEHVFFVPQKALLVVKMKLKNDEEVSDELLQAFSYPGHLEDNEMLVPIDCAILDEHFPSEVSSIDEDGQLNVDHLIQKLGHKETGQLLVQAQQAFLANPHGIDPALRATPMTVSQWRSEGFYIEGMEEEMAEYDEEVNLEEANPEADNAPDQQPDGADESEEPSSKKARTA</sequence>
<evidence type="ECO:0000256" key="1">
    <source>
        <dbReference type="SAM" id="MobiDB-lite"/>
    </source>
</evidence>
<comment type="caution">
    <text evidence="2">The sequence shown here is derived from an EMBL/GenBank/DDBJ whole genome shotgun (WGS) entry which is preliminary data.</text>
</comment>
<keyword evidence="3" id="KW-1185">Reference proteome</keyword>
<accession>A0ABP0IJ38</accession>